<feature type="region of interest" description="Disordered" evidence="2">
    <location>
        <begin position="428"/>
        <end position="447"/>
    </location>
</feature>
<feature type="region of interest" description="Disordered" evidence="2">
    <location>
        <begin position="75"/>
        <end position="96"/>
    </location>
</feature>
<protein>
    <submittedName>
        <fullName evidence="3">Uncharacterized protein</fullName>
    </submittedName>
</protein>
<dbReference type="AlphaFoldDB" id="A0AAV7ING8"/>
<evidence type="ECO:0000256" key="1">
    <source>
        <dbReference type="SAM" id="Coils"/>
    </source>
</evidence>
<organism evidence="3 4">
    <name type="scientific">Cotesia glomerata</name>
    <name type="common">Lepidopteran parasitic wasp</name>
    <name type="synonym">Apanteles glomeratus</name>
    <dbReference type="NCBI Taxonomy" id="32391"/>
    <lineage>
        <taxon>Eukaryota</taxon>
        <taxon>Metazoa</taxon>
        <taxon>Ecdysozoa</taxon>
        <taxon>Arthropoda</taxon>
        <taxon>Hexapoda</taxon>
        <taxon>Insecta</taxon>
        <taxon>Pterygota</taxon>
        <taxon>Neoptera</taxon>
        <taxon>Endopterygota</taxon>
        <taxon>Hymenoptera</taxon>
        <taxon>Apocrita</taxon>
        <taxon>Ichneumonoidea</taxon>
        <taxon>Braconidae</taxon>
        <taxon>Microgastrinae</taxon>
        <taxon>Cotesia</taxon>
    </lineage>
</organism>
<keyword evidence="1" id="KW-0175">Coiled coil</keyword>
<evidence type="ECO:0000313" key="3">
    <source>
        <dbReference type="EMBL" id="KAH0555588.1"/>
    </source>
</evidence>
<comment type="caution">
    <text evidence="3">The sequence shown here is derived from an EMBL/GenBank/DDBJ whole genome shotgun (WGS) entry which is preliminary data.</text>
</comment>
<dbReference type="EMBL" id="JAHXZJ010001119">
    <property type="protein sequence ID" value="KAH0555588.1"/>
    <property type="molecule type" value="Genomic_DNA"/>
</dbReference>
<evidence type="ECO:0000256" key="2">
    <source>
        <dbReference type="SAM" id="MobiDB-lite"/>
    </source>
</evidence>
<evidence type="ECO:0000313" key="4">
    <source>
        <dbReference type="Proteomes" id="UP000826195"/>
    </source>
</evidence>
<reference evidence="3 4" key="1">
    <citation type="journal article" date="2021" name="J. Hered.">
        <title>A chromosome-level genome assembly of the parasitoid wasp, Cotesia glomerata (Hymenoptera: Braconidae).</title>
        <authorList>
            <person name="Pinto B.J."/>
            <person name="Weis J.J."/>
            <person name="Gamble T."/>
            <person name="Ode P.J."/>
            <person name="Paul R."/>
            <person name="Zaspel J.M."/>
        </authorList>
    </citation>
    <scope>NUCLEOTIDE SEQUENCE [LARGE SCALE GENOMIC DNA]</scope>
    <source>
        <strain evidence="3">CgM1</strain>
    </source>
</reference>
<accession>A0AAV7ING8</accession>
<sequence>MERERDNDRESEMDKIKLQELQAKFDHSLEALWDSGPGNAGDKASIWAAPSLSIPSGPLWPVDPTELLILPIIHDDDDNDEDEDDDDDDDDVINDEDSSINCKKIINSCNNTPYFYNNHYHVSDDGTIADNGTVIPWDIGIIGVGKFIDDSKDKIDYNLNWSDYGGDGPWNWKDLGNNLITIDNPKINSFYSSPHDDINLIIKQQRQQKEQRQYLSATNDYKEKLNNLKNEIDGNKIINNDGGNFVELKLKNEQEQKQDVEAKVIEVIEDKEQVRIEAKNKASENVKVEQSEVEEEEDLLTSARTHFRPIKDDGNWVDGTTFPVNNNYESVNYRRSSCGNLLYLPNDDNPYMEYHETIIAPLSSSSASNTSTAAGDETAVRNFTLKFRVKQCDKSIQTDPIRSPVKRRIIAEPDRHFYYTKLINNLGDDDNGDSHADDDDDDDDDDNVNILTQESYDIDKDSFMLDHMHWKQPSLSLLNDRKRLVLLL</sequence>
<keyword evidence="4" id="KW-1185">Reference proteome</keyword>
<name>A0AAV7ING8_COTGL</name>
<feature type="coiled-coil region" evidence="1">
    <location>
        <begin position="211"/>
        <end position="299"/>
    </location>
</feature>
<proteinExistence type="predicted"/>
<gene>
    <name evidence="3" type="ORF">KQX54_020290</name>
</gene>
<dbReference type="Proteomes" id="UP000826195">
    <property type="component" value="Unassembled WGS sequence"/>
</dbReference>